<dbReference type="SUPFAM" id="SSF57603">
    <property type="entry name" value="FnI-like domain"/>
    <property type="match status" value="2"/>
</dbReference>
<organism evidence="4 5">
    <name type="scientific">Dreissena polymorpha</name>
    <name type="common">Zebra mussel</name>
    <name type="synonym">Mytilus polymorpha</name>
    <dbReference type="NCBI Taxonomy" id="45954"/>
    <lineage>
        <taxon>Eukaryota</taxon>
        <taxon>Metazoa</taxon>
        <taxon>Spiralia</taxon>
        <taxon>Lophotrochozoa</taxon>
        <taxon>Mollusca</taxon>
        <taxon>Bivalvia</taxon>
        <taxon>Autobranchia</taxon>
        <taxon>Heteroconchia</taxon>
        <taxon>Euheterodonta</taxon>
        <taxon>Imparidentia</taxon>
        <taxon>Neoheterodontei</taxon>
        <taxon>Myida</taxon>
        <taxon>Dreissenoidea</taxon>
        <taxon>Dreissenidae</taxon>
        <taxon>Dreissena</taxon>
    </lineage>
</organism>
<sequence>MLLRWGILFTCGLSYNVLADTGGPIVPTRSCDIVRCRPVTCRDSFTPPWECCPVCRHDRSCYYKGRIYRDRERFRDKCNNCVCSDGAVLCSEINCPDKPGICPRRTIGTCVDLCFWDYDCPGEEKCCSNGCGHVCSIPQDPDTVCYVNGVYYYEGERVPVQTSHPCETCYCRRGSVTCQMSLCPVCDGPTHPGECCPRCD</sequence>
<dbReference type="PRINTS" id="PR00003">
    <property type="entry name" value="4DISULPHCORE"/>
</dbReference>
<feature type="domain" description="VWFC" evidence="2">
    <location>
        <begin position="143"/>
        <end position="200"/>
    </location>
</feature>
<dbReference type="SMART" id="SM00215">
    <property type="entry name" value="VWC_out"/>
    <property type="match status" value="1"/>
</dbReference>
<gene>
    <name evidence="4" type="ORF">DPMN_113734</name>
</gene>
<dbReference type="GO" id="GO:0005576">
    <property type="term" value="C:extracellular region"/>
    <property type="evidence" value="ECO:0007669"/>
    <property type="project" value="InterPro"/>
</dbReference>
<dbReference type="GO" id="GO:0030414">
    <property type="term" value="F:peptidase inhibitor activity"/>
    <property type="evidence" value="ECO:0007669"/>
    <property type="project" value="InterPro"/>
</dbReference>
<dbReference type="InterPro" id="IPR052624">
    <property type="entry name" value="CRIM1"/>
</dbReference>
<dbReference type="PROSITE" id="PS50184">
    <property type="entry name" value="VWFC_2"/>
    <property type="match status" value="2"/>
</dbReference>
<name>A0A9D4QRT5_DREPO</name>
<dbReference type="SMART" id="SM00214">
    <property type="entry name" value="VWC"/>
    <property type="match status" value="2"/>
</dbReference>
<dbReference type="PANTHER" id="PTHR46439:SF1">
    <property type="entry name" value="CYSTEINE-RICH MOTOR NEURON 1 PROTEIN"/>
    <property type="match status" value="1"/>
</dbReference>
<dbReference type="OrthoDB" id="5912026at2759"/>
<dbReference type="Pfam" id="PF00095">
    <property type="entry name" value="WAP"/>
    <property type="match status" value="1"/>
</dbReference>
<dbReference type="Pfam" id="PF00093">
    <property type="entry name" value="VWC"/>
    <property type="match status" value="1"/>
</dbReference>
<dbReference type="Proteomes" id="UP000828390">
    <property type="component" value="Unassembled WGS sequence"/>
</dbReference>
<feature type="domain" description="VWFC" evidence="2">
    <location>
        <begin position="59"/>
        <end position="136"/>
    </location>
</feature>
<protein>
    <recommendedName>
        <fullName evidence="6">VWFC domain-containing protein</fullName>
    </recommendedName>
</protein>
<dbReference type="InterPro" id="IPR008197">
    <property type="entry name" value="WAP_dom"/>
</dbReference>
<dbReference type="Gene3D" id="2.10.70.10">
    <property type="entry name" value="Complement Module, domain 1"/>
    <property type="match status" value="1"/>
</dbReference>
<evidence type="ECO:0000256" key="1">
    <source>
        <dbReference type="SAM" id="SignalP"/>
    </source>
</evidence>
<dbReference type="PANTHER" id="PTHR46439">
    <property type="entry name" value="CYSTEINE-RICH MOTOR NEURON 1 PROTEIN"/>
    <property type="match status" value="1"/>
</dbReference>
<evidence type="ECO:0008006" key="6">
    <source>
        <dbReference type="Google" id="ProtNLM"/>
    </source>
</evidence>
<proteinExistence type="predicted"/>
<evidence type="ECO:0000313" key="4">
    <source>
        <dbReference type="EMBL" id="KAH3840287.1"/>
    </source>
</evidence>
<comment type="caution">
    <text evidence="4">The sequence shown here is derived from an EMBL/GenBank/DDBJ whole genome shotgun (WGS) entry which is preliminary data.</text>
</comment>
<evidence type="ECO:0000313" key="5">
    <source>
        <dbReference type="Proteomes" id="UP000828390"/>
    </source>
</evidence>
<evidence type="ECO:0000259" key="2">
    <source>
        <dbReference type="PROSITE" id="PS50184"/>
    </source>
</evidence>
<dbReference type="EMBL" id="JAIWYP010000004">
    <property type="protein sequence ID" value="KAH3840287.1"/>
    <property type="molecule type" value="Genomic_DNA"/>
</dbReference>
<reference evidence="4" key="2">
    <citation type="submission" date="2020-11" db="EMBL/GenBank/DDBJ databases">
        <authorList>
            <person name="McCartney M.A."/>
            <person name="Auch B."/>
            <person name="Kono T."/>
            <person name="Mallez S."/>
            <person name="Becker A."/>
            <person name="Gohl D.M."/>
            <person name="Silverstein K.A.T."/>
            <person name="Koren S."/>
            <person name="Bechman K.B."/>
            <person name="Herman A."/>
            <person name="Abrahante J.E."/>
            <person name="Garbe J."/>
        </authorList>
    </citation>
    <scope>NUCLEOTIDE SEQUENCE</scope>
    <source>
        <strain evidence="4">Duluth1</strain>
        <tissue evidence="4">Whole animal</tissue>
    </source>
</reference>
<keyword evidence="1" id="KW-0732">Signal</keyword>
<dbReference type="GO" id="GO:0005886">
    <property type="term" value="C:plasma membrane"/>
    <property type="evidence" value="ECO:0007669"/>
    <property type="project" value="TreeGrafter"/>
</dbReference>
<feature type="signal peptide" evidence="1">
    <location>
        <begin position="1"/>
        <end position="19"/>
    </location>
</feature>
<dbReference type="AlphaFoldDB" id="A0A9D4QRT5"/>
<dbReference type="Gene3D" id="4.10.75.10">
    <property type="entry name" value="Elafin-like"/>
    <property type="match status" value="1"/>
</dbReference>
<keyword evidence="5" id="KW-1185">Reference proteome</keyword>
<feature type="chain" id="PRO_5039403390" description="VWFC domain-containing protein" evidence="1">
    <location>
        <begin position="20"/>
        <end position="200"/>
    </location>
</feature>
<dbReference type="InterPro" id="IPR001007">
    <property type="entry name" value="VWF_dom"/>
</dbReference>
<dbReference type="SMART" id="SM00217">
    <property type="entry name" value="WAP"/>
    <property type="match status" value="1"/>
</dbReference>
<dbReference type="SUPFAM" id="SSF57256">
    <property type="entry name" value="Elafin-like"/>
    <property type="match status" value="1"/>
</dbReference>
<dbReference type="PROSITE" id="PS51390">
    <property type="entry name" value="WAP"/>
    <property type="match status" value="1"/>
</dbReference>
<dbReference type="Gene3D" id="6.20.200.20">
    <property type="match status" value="1"/>
</dbReference>
<reference evidence="4" key="1">
    <citation type="journal article" date="2019" name="bioRxiv">
        <title>The Genome of the Zebra Mussel, Dreissena polymorpha: A Resource for Invasive Species Research.</title>
        <authorList>
            <person name="McCartney M.A."/>
            <person name="Auch B."/>
            <person name="Kono T."/>
            <person name="Mallez S."/>
            <person name="Zhang Y."/>
            <person name="Obille A."/>
            <person name="Becker A."/>
            <person name="Abrahante J.E."/>
            <person name="Garbe J."/>
            <person name="Badalamenti J.P."/>
            <person name="Herman A."/>
            <person name="Mangelson H."/>
            <person name="Liachko I."/>
            <person name="Sullivan S."/>
            <person name="Sone E.D."/>
            <person name="Koren S."/>
            <person name="Silverstein K.A.T."/>
            <person name="Beckman K.B."/>
            <person name="Gohl D.M."/>
        </authorList>
    </citation>
    <scope>NUCLEOTIDE SEQUENCE</scope>
    <source>
        <strain evidence="4">Duluth1</strain>
        <tissue evidence="4">Whole animal</tissue>
    </source>
</reference>
<accession>A0A9D4QRT5</accession>
<feature type="domain" description="WAP" evidence="3">
    <location>
        <begin position="95"/>
        <end position="139"/>
    </location>
</feature>
<evidence type="ECO:0000259" key="3">
    <source>
        <dbReference type="PROSITE" id="PS51390"/>
    </source>
</evidence>
<dbReference type="InterPro" id="IPR036645">
    <property type="entry name" value="Elafin-like_sf"/>
</dbReference>